<name>A0A6N2WX17_BACUN</name>
<dbReference type="EMBL" id="CACRTC010000045">
    <property type="protein sequence ID" value="VYT46363.1"/>
    <property type="molecule type" value="Genomic_DNA"/>
</dbReference>
<gene>
    <name evidence="2" type="ORF">BULFYP32_00167</name>
</gene>
<protein>
    <submittedName>
        <fullName evidence="2">Uncharacterized protein</fullName>
    </submittedName>
</protein>
<dbReference type="RefSeq" id="WP_156737538.1">
    <property type="nucleotide sequence ID" value="NZ_CACRTC010000045.1"/>
</dbReference>
<evidence type="ECO:0000256" key="1">
    <source>
        <dbReference type="SAM" id="Phobius"/>
    </source>
</evidence>
<dbReference type="AlphaFoldDB" id="A0A6N2WX17"/>
<organism evidence="2">
    <name type="scientific">Bacteroides uniformis</name>
    <dbReference type="NCBI Taxonomy" id="820"/>
    <lineage>
        <taxon>Bacteria</taxon>
        <taxon>Pseudomonadati</taxon>
        <taxon>Bacteroidota</taxon>
        <taxon>Bacteroidia</taxon>
        <taxon>Bacteroidales</taxon>
        <taxon>Bacteroidaceae</taxon>
        <taxon>Bacteroides</taxon>
    </lineage>
</organism>
<keyword evidence="1" id="KW-0812">Transmembrane</keyword>
<sequence>MEKIKLTKRGKKILLLLKEGKYKPEKSDFNELNLLTIEGLGQGTRGLCDSFITYQLTDKGKAYLLSNPKLKNPSIFDDKKYIVTTIISIIALILSIIK</sequence>
<accession>A0A6N2WX17</accession>
<evidence type="ECO:0000313" key="2">
    <source>
        <dbReference type="EMBL" id="VYT46363.1"/>
    </source>
</evidence>
<proteinExistence type="predicted"/>
<keyword evidence="1" id="KW-0472">Membrane</keyword>
<feature type="transmembrane region" description="Helical" evidence="1">
    <location>
        <begin position="81"/>
        <end position="97"/>
    </location>
</feature>
<reference evidence="2" key="1">
    <citation type="submission" date="2019-11" db="EMBL/GenBank/DDBJ databases">
        <authorList>
            <person name="Feng L."/>
        </authorList>
    </citation>
    <scope>NUCLEOTIDE SEQUENCE</scope>
    <source>
        <strain evidence="2">BuniformisLFYP32</strain>
    </source>
</reference>
<keyword evidence="1" id="KW-1133">Transmembrane helix</keyword>